<comment type="caution">
    <text evidence="1">The sequence shown here is derived from an EMBL/GenBank/DDBJ whole genome shotgun (WGS) entry which is preliminary data.</text>
</comment>
<keyword evidence="2" id="KW-1185">Reference proteome</keyword>
<dbReference type="AlphaFoldDB" id="A0AAD7H699"/>
<dbReference type="EMBL" id="JARKIB010000362">
    <property type="protein sequence ID" value="KAJ7712574.1"/>
    <property type="molecule type" value="Genomic_DNA"/>
</dbReference>
<proteinExistence type="predicted"/>
<accession>A0AAD7H699</accession>
<name>A0AAD7H699_9AGAR</name>
<sequence length="133" mass="14323">MRDGVLQPLQHIHRLAIVIGVRLGGWYVPRASSNFARSSSVTFSLGIGCGVEGGGRDAVEEESTAKQCGGWDGFWISPVQPIMSCEGADAADHSGMALARDQRRYVSAFVFEYGRVGLGRRQAFKGSSLVECD</sequence>
<dbReference type="Proteomes" id="UP001215598">
    <property type="component" value="Unassembled WGS sequence"/>
</dbReference>
<evidence type="ECO:0000313" key="2">
    <source>
        <dbReference type="Proteomes" id="UP001215598"/>
    </source>
</evidence>
<reference evidence="1" key="1">
    <citation type="submission" date="2023-03" db="EMBL/GenBank/DDBJ databases">
        <title>Massive genome expansion in bonnet fungi (Mycena s.s.) driven by repeated elements and novel gene families across ecological guilds.</title>
        <authorList>
            <consortium name="Lawrence Berkeley National Laboratory"/>
            <person name="Harder C.B."/>
            <person name="Miyauchi S."/>
            <person name="Viragh M."/>
            <person name="Kuo A."/>
            <person name="Thoen E."/>
            <person name="Andreopoulos B."/>
            <person name="Lu D."/>
            <person name="Skrede I."/>
            <person name="Drula E."/>
            <person name="Henrissat B."/>
            <person name="Morin E."/>
            <person name="Kohler A."/>
            <person name="Barry K."/>
            <person name="LaButti K."/>
            <person name="Morin E."/>
            <person name="Salamov A."/>
            <person name="Lipzen A."/>
            <person name="Mereny Z."/>
            <person name="Hegedus B."/>
            <person name="Baldrian P."/>
            <person name="Stursova M."/>
            <person name="Weitz H."/>
            <person name="Taylor A."/>
            <person name="Grigoriev I.V."/>
            <person name="Nagy L.G."/>
            <person name="Martin F."/>
            <person name="Kauserud H."/>
        </authorList>
    </citation>
    <scope>NUCLEOTIDE SEQUENCE</scope>
    <source>
        <strain evidence="1">CBHHK182m</strain>
    </source>
</reference>
<evidence type="ECO:0000313" key="1">
    <source>
        <dbReference type="EMBL" id="KAJ7712574.1"/>
    </source>
</evidence>
<organism evidence="1 2">
    <name type="scientific">Mycena metata</name>
    <dbReference type="NCBI Taxonomy" id="1033252"/>
    <lineage>
        <taxon>Eukaryota</taxon>
        <taxon>Fungi</taxon>
        <taxon>Dikarya</taxon>
        <taxon>Basidiomycota</taxon>
        <taxon>Agaricomycotina</taxon>
        <taxon>Agaricomycetes</taxon>
        <taxon>Agaricomycetidae</taxon>
        <taxon>Agaricales</taxon>
        <taxon>Marasmiineae</taxon>
        <taxon>Mycenaceae</taxon>
        <taxon>Mycena</taxon>
    </lineage>
</organism>
<protein>
    <submittedName>
        <fullName evidence="1">Uncharacterized protein</fullName>
    </submittedName>
</protein>
<gene>
    <name evidence="1" type="ORF">B0H16DRAFT_1702798</name>
</gene>